<comment type="subcellular location">
    <subcellularLocation>
        <location evidence="6">Secreted</location>
    </subcellularLocation>
</comment>
<comment type="similarity">
    <text evidence="1 6">Belongs to the insulin family.</text>
</comment>
<dbReference type="GO" id="GO:0005179">
    <property type="term" value="F:hormone activity"/>
    <property type="evidence" value="ECO:0007669"/>
    <property type="project" value="InterPro"/>
</dbReference>
<evidence type="ECO:0000256" key="2">
    <source>
        <dbReference type="ARBA" id="ARBA00011207"/>
    </source>
</evidence>
<dbReference type="PRINTS" id="PR00276">
    <property type="entry name" value="INSULINFAMLY"/>
</dbReference>
<name>A0A7U3RBS2_CARVO</name>
<evidence type="ECO:0000256" key="4">
    <source>
        <dbReference type="ARBA" id="ARBA00022729"/>
    </source>
</evidence>
<protein>
    <submittedName>
        <fullName evidence="9">Insulin like peptide</fullName>
    </submittedName>
</protein>
<dbReference type="PANTHER" id="PTHR13647:SF4">
    <property type="entry name" value="INSULIN-LIKE PEPTIDE 1-RELATED"/>
    <property type="match status" value="1"/>
</dbReference>
<accession>A0A7U3RBS2</accession>
<evidence type="ECO:0000256" key="6">
    <source>
        <dbReference type="RuleBase" id="RU000406"/>
    </source>
</evidence>
<dbReference type="EMBL" id="MN837652">
    <property type="protein sequence ID" value="QHB80549.1"/>
    <property type="molecule type" value="mRNA"/>
</dbReference>
<dbReference type="PROSITE" id="PS00262">
    <property type="entry name" value="INSULIN"/>
    <property type="match status" value="1"/>
</dbReference>
<feature type="chain" id="PRO_5031270745" evidence="7">
    <location>
        <begin position="24"/>
        <end position="136"/>
    </location>
</feature>
<sequence length="136" mass="15707">MLHKYSAVIILVTCICFLIQAQSEVYQIAEKKNTRVYCGSTLSDMLSMVCQGRYNTKFHKKSSYAIESDSDEDYGYVQQQQPYLEDTMLQFPYRTRANAASLISGTFRRYTRGIIDECCRKPCSIKEMRSYCAPDV</sequence>
<dbReference type="SMART" id="SM00078">
    <property type="entry name" value="IlGF"/>
    <property type="match status" value="1"/>
</dbReference>
<dbReference type="AlphaFoldDB" id="A0A7U3RBS2"/>
<dbReference type="InterPro" id="IPR022352">
    <property type="entry name" value="Ins/IGF/rlx"/>
</dbReference>
<dbReference type="GO" id="GO:0005576">
    <property type="term" value="C:extracellular region"/>
    <property type="evidence" value="ECO:0007669"/>
    <property type="project" value="UniProtKB-SubCell"/>
</dbReference>
<dbReference type="InterPro" id="IPR016179">
    <property type="entry name" value="Insulin-like"/>
</dbReference>
<dbReference type="Pfam" id="PF00049">
    <property type="entry name" value="Insulin"/>
    <property type="match status" value="1"/>
</dbReference>
<proteinExistence type="evidence at transcript level"/>
<keyword evidence="6" id="KW-0964">Secreted</keyword>
<dbReference type="SUPFAM" id="SSF56994">
    <property type="entry name" value="Insulin-like"/>
    <property type="match status" value="1"/>
</dbReference>
<organism evidence="9">
    <name type="scientific">Carabus violaceus</name>
    <name type="common">Violet ground beetle</name>
    <dbReference type="NCBI Taxonomy" id="41075"/>
    <lineage>
        <taxon>Eukaryota</taxon>
        <taxon>Metazoa</taxon>
        <taxon>Ecdysozoa</taxon>
        <taxon>Arthropoda</taxon>
        <taxon>Hexapoda</taxon>
        <taxon>Insecta</taxon>
        <taxon>Pterygota</taxon>
        <taxon>Neoptera</taxon>
        <taxon>Endopterygota</taxon>
        <taxon>Coleoptera</taxon>
        <taxon>Adephaga</taxon>
        <taxon>Caraboidea</taxon>
        <taxon>Carabidae</taxon>
        <taxon>Carabinae</taxon>
        <taxon>Carabini</taxon>
        <taxon>Carabina</taxon>
        <taxon>Carabus</taxon>
        <taxon>Megodontus</taxon>
    </lineage>
</organism>
<evidence type="ECO:0000313" key="9">
    <source>
        <dbReference type="EMBL" id="QHB80549.1"/>
    </source>
</evidence>
<feature type="signal peptide" evidence="7">
    <location>
        <begin position="1"/>
        <end position="23"/>
    </location>
</feature>
<keyword evidence="5" id="KW-1015">Disulfide bond</keyword>
<feature type="domain" description="Insulin-like" evidence="8">
    <location>
        <begin position="35"/>
        <end position="132"/>
    </location>
</feature>
<dbReference type="Gene3D" id="1.10.100.10">
    <property type="entry name" value="Insulin-like"/>
    <property type="match status" value="1"/>
</dbReference>
<comment type="subunit">
    <text evidence="2">Heterodimer of a B chain and an A chain linked by two disulfide bonds.</text>
</comment>
<reference evidence="9" key="1">
    <citation type="journal article" date="2020" name="Insect Biochem. Mol. Biol.">
        <title>The Neuropeptidome of Carabus (Coleoptera, Adephaga: Carabidae).</title>
        <authorList>
            <person name="Ragionieri L."/>
            <person name="Predel R."/>
        </authorList>
    </citation>
    <scope>NUCLEOTIDE SEQUENCE</scope>
    <source>
        <strain evidence="9">28</strain>
    </source>
</reference>
<keyword evidence="3" id="KW-0165">Cleavage on pair of basic residues</keyword>
<evidence type="ECO:0000256" key="1">
    <source>
        <dbReference type="ARBA" id="ARBA00009034"/>
    </source>
</evidence>
<evidence type="ECO:0000256" key="3">
    <source>
        <dbReference type="ARBA" id="ARBA00022685"/>
    </source>
</evidence>
<dbReference type="InterPro" id="IPR022353">
    <property type="entry name" value="Insulin_CS"/>
</dbReference>
<evidence type="ECO:0000259" key="8">
    <source>
        <dbReference type="SMART" id="SM00078"/>
    </source>
</evidence>
<dbReference type="PIRSF" id="PIRSF018431">
    <property type="entry name" value="Molluscan_insulin_rel_peptide"/>
    <property type="match status" value="1"/>
</dbReference>
<dbReference type="InterPro" id="IPR036438">
    <property type="entry name" value="Insulin-like_sf"/>
</dbReference>
<dbReference type="PANTHER" id="PTHR13647">
    <property type="entry name" value="INSULIN-LIKE PEPTIDE 2-RELATED"/>
    <property type="match status" value="1"/>
</dbReference>
<keyword evidence="4 7" id="KW-0732">Signal</keyword>
<evidence type="ECO:0000256" key="7">
    <source>
        <dbReference type="SAM" id="SignalP"/>
    </source>
</evidence>
<evidence type="ECO:0000256" key="5">
    <source>
        <dbReference type="ARBA" id="ARBA00023157"/>
    </source>
</evidence>